<evidence type="ECO:0000256" key="7">
    <source>
        <dbReference type="PROSITE-ProRule" id="PRU01373"/>
    </source>
</evidence>
<evidence type="ECO:0000256" key="2">
    <source>
        <dbReference type="ARBA" id="ARBA00005992"/>
    </source>
</evidence>
<dbReference type="SUPFAM" id="SSF141523">
    <property type="entry name" value="L,D-transpeptidase catalytic domain-like"/>
    <property type="match status" value="1"/>
</dbReference>
<dbReference type="CDD" id="cd16913">
    <property type="entry name" value="YkuD_like"/>
    <property type="match status" value="1"/>
</dbReference>
<dbReference type="EMBL" id="LR134493">
    <property type="protein sequence ID" value="VEI61634.1"/>
    <property type="molecule type" value="Genomic_DNA"/>
</dbReference>
<dbReference type="InterPro" id="IPR038063">
    <property type="entry name" value="Transpep_catalytic_dom"/>
</dbReference>
<evidence type="ECO:0000313" key="12">
    <source>
        <dbReference type="EMBL" id="VEI61634.1"/>
    </source>
</evidence>
<dbReference type="GO" id="GO:0009252">
    <property type="term" value="P:peptidoglycan biosynthetic process"/>
    <property type="evidence" value="ECO:0007669"/>
    <property type="project" value="UniProtKB-UniPathway"/>
</dbReference>
<comment type="similarity">
    <text evidence="2">Belongs to the YkuD family.</text>
</comment>
<gene>
    <name evidence="11" type="ORF">I5U13_15710</name>
    <name evidence="12" type="ORF">NCTC10036_00620</name>
    <name evidence="13" type="ORF">NCTC12971_01114</name>
</gene>
<keyword evidence="3" id="KW-0808">Transferase</keyword>
<name>A0A448S217_SERRU</name>
<dbReference type="PANTHER" id="PTHR36699">
    <property type="entry name" value="LD-TRANSPEPTIDASE"/>
    <property type="match status" value="1"/>
</dbReference>
<reference evidence="11 16" key="2">
    <citation type="submission" date="2020-11" db="EMBL/GenBank/DDBJ databases">
        <title>Enhanced detection system for hospital associated transmission using whole genome sequencing surveillance.</title>
        <authorList>
            <person name="Harrison L.H."/>
            <person name="Van Tyne D."/>
            <person name="Marsh J.W."/>
            <person name="Griffith M.P."/>
            <person name="Snyder D.J."/>
            <person name="Cooper V.S."/>
            <person name="Mustapha M."/>
        </authorList>
    </citation>
    <scope>NUCLEOTIDE SEQUENCE [LARGE SCALE GENOMIC DNA]</scope>
    <source>
        <strain evidence="11 16">SER00230</strain>
    </source>
</reference>
<keyword evidence="4 7" id="KW-0133">Cell shape</keyword>
<dbReference type="NCBIfam" id="NF040599">
    <property type="entry name" value="LdtF_DpaA_YafK"/>
    <property type="match status" value="1"/>
</dbReference>
<evidence type="ECO:0000313" key="13">
    <source>
        <dbReference type="EMBL" id="VTP60628.1"/>
    </source>
</evidence>
<keyword evidence="6 7" id="KW-0961">Cell wall biogenesis/degradation</keyword>
<dbReference type="UniPathway" id="UPA00219"/>
<evidence type="ECO:0000256" key="1">
    <source>
        <dbReference type="ARBA" id="ARBA00004752"/>
    </source>
</evidence>
<feature type="region of interest" description="Disordered" evidence="8">
    <location>
        <begin position="231"/>
        <end position="265"/>
    </location>
</feature>
<accession>A0A448S217</accession>
<evidence type="ECO:0000256" key="4">
    <source>
        <dbReference type="ARBA" id="ARBA00022960"/>
    </source>
</evidence>
<comment type="pathway">
    <text evidence="1 7">Cell wall biogenesis; peptidoglycan biosynthesis.</text>
</comment>
<dbReference type="RefSeq" id="WP_054306525.1">
    <property type="nucleotide sequence ID" value="NZ_CAMIPJ010000015.1"/>
</dbReference>
<dbReference type="EMBL" id="LR590463">
    <property type="protein sequence ID" value="VTP60628.1"/>
    <property type="molecule type" value="Genomic_DNA"/>
</dbReference>
<dbReference type="Pfam" id="PF03734">
    <property type="entry name" value="YkuD"/>
    <property type="match status" value="1"/>
</dbReference>
<evidence type="ECO:0000313" key="15">
    <source>
        <dbReference type="Proteomes" id="UP000307968"/>
    </source>
</evidence>
<evidence type="ECO:0000256" key="8">
    <source>
        <dbReference type="SAM" id="MobiDB-lite"/>
    </source>
</evidence>
<organism evidence="12 14">
    <name type="scientific">Serratia rubidaea</name>
    <name type="common">Serratia marinorubra</name>
    <dbReference type="NCBI Taxonomy" id="61652"/>
    <lineage>
        <taxon>Bacteria</taxon>
        <taxon>Pseudomonadati</taxon>
        <taxon>Pseudomonadota</taxon>
        <taxon>Gammaproteobacteria</taxon>
        <taxon>Enterobacterales</taxon>
        <taxon>Yersiniaceae</taxon>
        <taxon>Serratia</taxon>
    </lineage>
</organism>
<dbReference type="PROSITE" id="PS51257">
    <property type="entry name" value="PROKAR_LIPOPROTEIN"/>
    <property type="match status" value="1"/>
</dbReference>
<evidence type="ECO:0000259" key="10">
    <source>
        <dbReference type="PROSITE" id="PS52029"/>
    </source>
</evidence>
<dbReference type="Proteomes" id="UP000307968">
    <property type="component" value="Chromosome"/>
</dbReference>
<keyword evidence="9" id="KW-0732">Signal</keyword>
<keyword evidence="5 7" id="KW-0573">Peptidoglycan synthesis</keyword>
<feature type="chain" id="PRO_5044604011" evidence="9">
    <location>
        <begin position="22"/>
        <end position="265"/>
    </location>
</feature>
<feature type="signal peptide" evidence="9">
    <location>
        <begin position="1"/>
        <end position="21"/>
    </location>
</feature>
<evidence type="ECO:0000256" key="6">
    <source>
        <dbReference type="ARBA" id="ARBA00023316"/>
    </source>
</evidence>
<feature type="compositionally biased region" description="Polar residues" evidence="8">
    <location>
        <begin position="231"/>
        <end position="248"/>
    </location>
</feature>
<feature type="active site" description="Nucleophile" evidence="7">
    <location>
        <position position="140"/>
    </location>
</feature>
<proteinExistence type="inferred from homology"/>
<protein>
    <submittedName>
        <fullName evidence="11">Murein L,D-transpeptidase</fullName>
    </submittedName>
    <submittedName>
        <fullName evidence="12">Uncharacterized protein conserved in bacteria</fullName>
    </submittedName>
</protein>
<feature type="active site" description="Proton donor/acceptor" evidence="7">
    <location>
        <position position="132"/>
    </location>
</feature>
<evidence type="ECO:0000313" key="11">
    <source>
        <dbReference type="EMBL" id="MBH1931098.1"/>
    </source>
</evidence>
<evidence type="ECO:0000256" key="5">
    <source>
        <dbReference type="ARBA" id="ARBA00022984"/>
    </source>
</evidence>
<sequence length="265" mass="29739">MSRIALLFAMLVSMPMITACSASEQVPEAPVVKQQLMGSPVYIQIFKEERTLELYAKMGNEFRLVNSFPICNYSGGLGPKRVQGDFKSPEGFYSVDVRHLKPDSRYYRAINIGFPNEYDRAQGYSGAYLMIHGECKSIGCYAMTNGYMDEIYRYVEAAFNNGQRLVDISIYPFRMTEQNMIRHRSSVYASFWRQLKPGYDYFAKNHQPPTVHVANGQYVLGQPLMSGGQSNTLFASTTQPATGTSTGAQSSNPFSQSQQPLTVVK</sequence>
<evidence type="ECO:0000313" key="14">
    <source>
        <dbReference type="Proteomes" id="UP000281904"/>
    </source>
</evidence>
<dbReference type="GeneID" id="61764417"/>
<dbReference type="PANTHER" id="PTHR36699:SF1">
    <property type="entry name" value="L,D-TRANSPEPTIDASE YAFK-RELATED"/>
    <property type="match status" value="1"/>
</dbReference>
<reference evidence="12 14" key="1">
    <citation type="submission" date="2018-12" db="EMBL/GenBank/DDBJ databases">
        <authorList>
            <consortium name="Pathogen Informatics"/>
        </authorList>
    </citation>
    <scope>NUCLEOTIDE SEQUENCE [LARGE SCALE GENOMIC DNA]</scope>
    <source>
        <strain evidence="12 14">NCTC10036</strain>
        <strain evidence="13 15">NCTC12971</strain>
    </source>
</reference>
<dbReference type="GO" id="GO:0008360">
    <property type="term" value="P:regulation of cell shape"/>
    <property type="evidence" value="ECO:0007669"/>
    <property type="project" value="UniProtKB-UniRule"/>
</dbReference>
<dbReference type="GO" id="GO:0071555">
    <property type="term" value="P:cell wall organization"/>
    <property type="evidence" value="ECO:0007669"/>
    <property type="project" value="UniProtKB-UniRule"/>
</dbReference>
<evidence type="ECO:0000256" key="3">
    <source>
        <dbReference type="ARBA" id="ARBA00022679"/>
    </source>
</evidence>
<evidence type="ECO:0000256" key="9">
    <source>
        <dbReference type="SAM" id="SignalP"/>
    </source>
</evidence>
<dbReference type="Proteomes" id="UP000281904">
    <property type="component" value="Chromosome"/>
</dbReference>
<dbReference type="GO" id="GO:0004180">
    <property type="term" value="F:carboxypeptidase activity"/>
    <property type="evidence" value="ECO:0007669"/>
    <property type="project" value="UniProtKB-ARBA"/>
</dbReference>
<dbReference type="PROSITE" id="PS52029">
    <property type="entry name" value="LD_TPASE"/>
    <property type="match status" value="1"/>
</dbReference>
<dbReference type="GO" id="GO:0016740">
    <property type="term" value="F:transferase activity"/>
    <property type="evidence" value="ECO:0007669"/>
    <property type="project" value="UniProtKB-KW"/>
</dbReference>
<dbReference type="Proteomes" id="UP000624159">
    <property type="component" value="Unassembled WGS sequence"/>
</dbReference>
<feature type="domain" description="L,D-TPase catalytic" evidence="10">
    <location>
        <begin position="41"/>
        <end position="168"/>
    </location>
</feature>
<feature type="compositionally biased region" description="Low complexity" evidence="8">
    <location>
        <begin position="249"/>
        <end position="265"/>
    </location>
</feature>
<dbReference type="InterPro" id="IPR005490">
    <property type="entry name" value="LD_TPept_cat_dom"/>
</dbReference>
<dbReference type="AlphaFoldDB" id="A0A448S217"/>
<evidence type="ECO:0000313" key="16">
    <source>
        <dbReference type="Proteomes" id="UP000624159"/>
    </source>
</evidence>
<keyword evidence="16" id="KW-1185">Reference proteome</keyword>
<dbReference type="EMBL" id="JADULK010000007">
    <property type="protein sequence ID" value="MBH1931098.1"/>
    <property type="molecule type" value="Genomic_DNA"/>
</dbReference>